<proteinExistence type="predicted"/>
<evidence type="ECO:0000259" key="6">
    <source>
        <dbReference type="Pfam" id="PF13508"/>
    </source>
</evidence>
<evidence type="ECO:0000313" key="7">
    <source>
        <dbReference type="EMBL" id="CAI09526.1"/>
    </source>
</evidence>
<dbReference type="EMBL" id="CR555306">
    <property type="protein sequence ID" value="CAI09526.1"/>
    <property type="molecule type" value="Genomic_DNA"/>
</dbReference>
<dbReference type="HOGENOM" id="CLU_101288_0_0_4"/>
<evidence type="ECO:0000256" key="5">
    <source>
        <dbReference type="ARBA" id="ARBA00049880"/>
    </source>
</evidence>
<organism evidence="7 8">
    <name type="scientific">Aromatoleum aromaticum (strain DSM 19018 / LMG 30748 / EbN1)</name>
    <name type="common">Azoarcus sp. (strain EbN1)</name>
    <dbReference type="NCBI Taxonomy" id="76114"/>
    <lineage>
        <taxon>Bacteria</taxon>
        <taxon>Pseudomonadati</taxon>
        <taxon>Pseudomonadota</taxon>
        <taxon>Betaproteobacteria</taxon>
        <taxon>Rhodocyclales</taxon>
        <taxon>Rhodocyclaceae</taxon>
        <taxon>Aromatoleum</taxon>
    </lineage>
</organism>
<evidence type="ECO:0000256" key="1">
    <source>
        <dbReference type="ARBA" id="ARBA00022491"/>
    </source>
</evidence>
<dbReference type="PANTHER" id="PTHR36449:SF1">
    <property type="entry name" value="ACETYLTRANSFERASE"/>
    <property type="match status" value="1"/>
</dbReference>
<evidence type="ECO:0000313" key="8">
    <source>
        <dbReference type="Proteomes" id="UP000006552"/>
    </source>
</evidence>
<dbReference type="InterPro" id="IPR000182">
    <property type="entry name" value="GNAT_dom"/>
</dbReference>
<feature type="domain" description="N-acetyltransferase" evidence="6">
    <location>
        <begin position="45"/>
        <end position="143"/>
    </location>
</feature>
<keyword evidence="3" id="KW-0808">Transferase</keyword>
<dbReference type="RefSeq" id="WP_011239186.1">
    <property type="nucleotide sequence ID" value="NC_006513.1"/>
</dbReference>
<accession>Q5NZI8</accession>
<dbReference type="Gene3D" id="3.40.630.30">
    <property type="match status" value="1"/>
</dbReference>
<dbReference type="Proteomes" id="UP000006552">
    <property type="component" value="Chromosome"/>
</dbReference>
<name>Q5NZI8_AROAE</name>
<dbReference type="STRING" id="76114.ebA5964"/>
<evidence type="ECO:0000256" key="2">
    <source>
        <dbReference type="ARBA" id="ARBA00022649"/>
    </source>
</evidence>
<dbReference type="GO" id="GO:0016747">
    <property type="term" value="F:acyltransferase activity, transferring groups other than amino-acyl groups"/>
    <property type="evidence" value="ECO:0007669"/>
    <property type="project" value="InterPro"/>
</dbReference>
<dbReference type="SUPFAM" id="SSF55729">
    <property type="entry name" value="Acyl-CoA N-acyltransferases (Nat)"/>
    <property type="match status" value="1"/>
</dbReference>
<keyword evidence="4" id="KW-0012">Acyltransferase</keyword>
<reference evidence="7 8" key="1">
    <citation type="journal article" date="2005" name="Arch. Microbiol.">
        <title>The genome sequence of an anaerobic aromatic-degrading denitrifying bacterium, strain EbN1.</title>
        <authorList>
            <person name="Rabus R."/>
            <person name="Kube M."/>
            <person name="Heider J."/>
            <person name="Beck A."/>
            <person name="Heitmann K."/>
            <person name="Widdel F."/>
            <person name="Reinhardt R."/>
        </authorList>
    </citation>
    <scope>NUCLEOTIDE SEQUENCE [LARGE SCALE GENOMIC DNA]</scope>
    <source>
        <strain evidence="7 8">EbN1</strain>
    </source>
</reference>
<dbReference type="InterPro" id="IPR016181">
    <property type="entry name" value="Acyl_CoA_acyltransferase"/>
</dbReference>
<protein>
    <submittedName>
        <fullName evidence="7">GCN5-related N-acetyltransferase</fullName>
    </submittedName>
</protein>
<dbReference type="CDD" id="cd04301">
    <property type="entry name" value="NAT_SF"/>
    <property type="match status" value="1"/>
</dbReference>
<dbReference type="eggNOG" id="COG0454">
    <property type="taxonomic scope" value="Bacteria"/>
</dbReference>
<keyword evidence="1" id="KW-0678">Repressor</keyword>
<keyword evidence="2" id="KW-1277">Toxin-antitoxin system</keyword>
<dbReference type="Pfam" id="PF13508">
    <property type="entry name" value="Acetyltransf_7"/>
    <property type="match status" value="1"/>
</dbReference>
<gene>
    <name evidence="7" type="ORF">ebA5964</name>
</gene>
<dbReference type="AlphaFoldDB" id="Q5NZI8"/>
<keyword evidence="8" id="KW-1185">Reference proteome</keyword>
<dbReference type="KEGG" id="eba:ebA5964"/>
<dbReference type="OrthoDB" id="9799147at2"/>
<evidence type="ECO:0000256" key="3">
    <source>
        <dbReference type="ARBA" id="ARBA00022679"/>
    </source>
</evidence>
<evidence type="ECO:0000256" key="4">
    <source>
        <dbReference type="ARBA" id="ARBA00023315"/>
    </source>
</evidence>
<dbReference type="PANTHER" id="PTHR36449">
    <property type="entry name" value="ACETYLTRANSFERASE-RELATED"/>
    <property type="match status" value="1"/>
</dbReference>
<comment type="catalytic activity">
    <reaction evidence="5">
        <text>glycyl-tRNA(Gly) + acetyl-CoA = N-acetylglycyl-tRNA(Gly) + CoA + H(+)</text>
        <dbReference type="Rhea" id="RHEA:81867"/>
        <dbReference type="Rhea" id="RHEA-COMP:9683"/>
        <dbReference type="Rhea" id="RHEA-COMP:19766"/>
        <dbReference type="ChEBI" id="CHEBI:15378"/>
        <dbReference type="ChEBI" id="CHEBI:57287"/>
        <dbReference type="ChEBI" id="CHEBI:57288"/>
        <dbReference type="ChEBI" id="CHEBI:78522"/>
        <dbReference type="ChEBI" id="CHEBI:232036"/>
    </reaction>
</comment>
<sequence length="163" mass="17294">MSLTAPEPLTAHHDTSAFACGVENLDHWLKQRALKNQASGASRTFVVCEGKRVLAYYALASSAVAAEAATGRLRRNMPDPIPVVVLGRLAIDRSLQGGGIGRALVRDACLRVLAAADAIGIRGMIVHALSESARAFYERAGFDPSPLDPMTLMATIADLREGP</sequence>